<evidence type="ECO:0000313" key="1">
    <source>
        <dbReference type="EMBL" id="GAG41965.1"/>
    </source>
</evidence>
<comment type="caution">
    <text evidence="1">The sequence shown here is derived from an EMBL/GenBank/DDBJ whole genome shotgun (WGS) entry which is preliminary data.</text>
</comment>
<accession>X0XFV5</accession>
<gene>
    <name evidence="1" type="ORF">S01H1_85557</name>
</gene>
<sequence>METPPAKLWIGPSGWSYPDWDGVVYPAKKPRGFKPLAHIGQHFNAVEVNTSFYRVPSARTTQAWP</sequence>
<protein>
    <recommendedName>
        <fullName evidence="2">Protein containing DUF72</fullName>
    </recommendedName>
</protein>
<proteinExistence type="predicted"/>
<dbReference type="AlphaFoldDB" id="X0XFV5"/>
<organism evidence="1">
    <name type="scientific">marine sediment metagenome</name>
    <dbReference type="NCBI Taxonomy" id="412755"/>
    <lineage>
        <taxon>unclassified sequences</taxon>
        <taxon>metagenomes</taxon>
        <taxon>ecological metagenomes</taxon>
    </lineage>
</organism>
<dbReference type="Pfam" id="PF01904">
    <property type="entry name" value="DUF72"/>
    <property type="match status" value="1"/>
</dbReference>
<dbReference type="EMBL" id="BARS01058810">
    <property type="protein sequence ID" value="GAG41965.1"/>
    <property type="molecule type" value="Genomic_DNA"/>
</dbReference>
<name>X0XFV5_9ZZZZ</name>
<reference evidence="1" key="1">
    <citation type="journal article" date="2014" name="Front. Microbiol.">
        <title>High frequency of phylogenetically diverse reductive dehalogenase-homologous genes in deep subseafloor sedimentary metagenomes.</title>
        <authorList>
            <person name="Kawai M."/>
            <person name="Futagami T."/>
            <person name="Toyoda A."/>
            <person name="Takaki Y."/>
            <person name="Nishi S."/>
            <person name="Hori S."/>
            <person name="Arai W."/>
            <person name="Tsubouchi T."/>
            <person name="Morono Y."/>
            <person name="Uchiyama I."/>
            <person name="Ito T."/>
            <person name="Fujiyama A."/>
            <person name="Inagaki F."/>
            <person name="Takami H."/>
        </authorList>
    </citation>
    <scope>NUCLEOTIDE SEQUENCE</scope>
    <source>
        <strain evidence="1">Expedition CK06-06</strain>
    </source>
</reference>
<dbReference type="PANTHER" id="PTHR30348">
    <property type="entry name" value="UNCHARACTERIZED PROTEIN YECE"/>
    <property type="match status" value="1"/>
</dbReference>
<dbReference type="Gene3D" id="3.20.20.410">
    <property type="entry name" value="Protein of unknown function UPF0759"/>
    <property type="match status" value="1"/>
</dbReference>
<feature type="non-terminal residue" evidence="1">
    <location>
        <position position="65"/>
    </location>
</feature>
<dbReference type="InterPro" id="IPR002763">
    <property type="entry name" value="DUF72"/>
</dbReference>
<evidence type="ECO:0008006" key="2">
    <source>
        <dbReference type="Google" id="ProtNLM"/>
    </source>
</evidence>
<dbReference type="SUPFAM" id="SSF117396">
    <property type="entry name" value="TM1631-like"/>
    <property type="match status" value="1"/>
</dbReference>
<dbReference type="PANTHER" id="PTHR30348:SF4">
    <property type="entry name" value="DUF72 DOMAIN-CONTAINING PROTEIN"/>
    <property type="match status" value="1"/>
</dbReference>
<dbReference type="InterPro" id="IPR036520">
    <property type="entry name" value="UPF0759_sf"/>
</dbReference>